<name>A0ABY4MGZ7_9ACTN</name>
<evidence type="ECO:0000313" key="1">
    <source>
        <dbReference type="EMBL" id="UQA95680.1"/>
    </source>
</evidence>
<sequence length="106" mass="11672">MAQAAADLGLAPSTLHRWLNDGFIAGEQITPGAPWRIRLTDELRALFVDTAPAGWLAMLEATLAHGVSRQTLLQRVKRGELRAVHVRTGRRKGLRIEPPAPQNSLF</sequence>
<protein>
    <recommendedName>
        <fullName evidence="3">Helix-turn-helix domain-containing protein</fullName>
    </recommendedName>
</protein>
<gene>
    <name evidence="1" type="ORF">K9S39_30855</name>
</gene>
<reference evidence="1" key="1">
    <citation type="submission" date="2021-10" db="EMBL/GenBank/DDBJ databases">
        <title>Streptomyces nigrumlapis sp.nov.,an antimicrobial producing actinobacterium isolated from Black Gobi rocks.</title>
        <authorList>
            <person name="Wen Y."/>
            <person name="Zhang W."/>
            <person name="Liu X.G."/>
        </authorList>
    </citation>
    <scope>NUCLEOTIDE SEQUENCE</scope>
    <source>
        <strain evidence="1">ST13-2-2</strain>
    </source>
</reference>
<proteinExistence type="predicted"/>
<dbReference type="Proteomes" id="UP000830115">
    <property type="component" value="Chromosome"/>
</dbReference>
<keyword evidence="2" id="KW-1185">Reference proteome</keyword>
<accession>A0ABY4MGZ7</accession>
<dbReference type="EMBL" id="CP086322">
    <property type="protein sequence ID" value="UQA95680.1"/>
    <property type="molecule type" value="Genomic_DNA"/>
</dbReference>
<evidence type="ECO:0008006" key="3">
    <source>
        <dbReference type="Google" id="ProtNLM"/>
    </source>
</evidence>
<evidence type="ECO:0000313" key="2">
    <source>
        <dbReference type="Proteomes" id="UP000830115"/>
    </source>
</evidence>
<organism evidence="1 2">
    <name type="scientific">Streptomyces halobius</name>
    <dbReference type="NCBI Taxonomy" id="2879846"/>
    <lineage>
        <taxon>Bacteria</taxon>
        <taxon>Bacillati</taxon>
        <taxon>Actinomycetota</taxon>
        <taxon>Actinomycetes</taxon>
        <taxon>Kitasatosporales</taxon>
        <taxon>Streptomycetaceae</taxon>
        <taxon>Streptomyces</taxon>
    </lineage>
</organism>
<dbReference type="RefSeq" id="WP_248866593.1">
    <property type="nucleotide sequence ID" value="NZ_CP086322.1"/>
</dbReference>